<dbReference type="EMBL" id="JAKVPQ010000003">
    <property type="protein sequence ID" value="MCH4284549.1"/>
    <property type="molecule type" value="Genomic_DNA"/>
</dbReference>
<name>A0ABS9R6Y4_9FIRM</name>
<evidence type="ECO:0000256" key="2">
    <source>
        <dbReference type="ARBA" id="ARBA00022723"/>
    </source>
</evidence>
<dbReference type="GO" id="GO:0004519">
    <property type="term" value="F:endonuclease activity"/>
    <property type="evidence" value="ECO:0007669"/>
    <property type="project" value="UniProtKB-KW"/>
</dbReference>
<sequence length="54" mass="6353">MGNVKALEVKHILEKIIDKDYDSLRFYYLGNQYENKVEHIGVKPSFKLDDVLIL</sequence>
<comment type="caution">
    <text evidence="7">The sequence shown here is derived from an EMBL/GenBank/DDBJ whole genome shotgun (WGS) entry which is preliminary data.</text>
</comment>
<keyword evidence="6" id="KW-0051">Antiviral defense</keyword>
<dbReference type="InterPro" id="IPR021127">
    <property type="entry name" value="CRISPR_associated_Cas2"/>
</dbReference>
<keyword evidence="1" id="KW-0540">Nuclease</keyword>
<proteinExistence type="predicted"/>
<evidence type="ECO:0000313" key="8">
    <source>
        <dbReference type="Proteomes" id="UP001202402"/>
    </source>
</evidence>
<dbReference type="Proteomes" id="UP001202402">
    <property type="component" value="Unassembled WGS sequence"/>
</dbReference>
<evidence type="ECO:0000256" key="6">
    <source>
        <dbReference type="ARBA" id="ARBA00023118"/>
    </source>
</evidence>
<gene>
    <name evidence="7" type="ORF">LQE99_05290</name>
</gene>
<dbReference type="CDD" id="cd09725">
    <property type="entry name" value="Cas2_I_II_III"/>
    <property type="match status" value="1"/>
</dbReference>
<keyword evidence="4" id="KW-0378">Hydrolase</keyword>
<dbReference type="RefSeq" id="WP_233509535.1">
    <property type="nucleotide sequence ID" value="NZ_JAKVPQ010000003.1"/>
</dbReference>
<keyword evidence="8" id="KW-1185">Reference proteome</keyword>
<keyword evidence="5" id="KW-0460">Magnesium</keyword>
<protein>
    <submittedName>
        <fullName evidence="7">CRISPR-associated endonuclease Cas2</fullName>
    </submittedName>
</protein>
<evidence type="ECO:0000313" key="7">
    <source>
        <dbReference type="EMBL" id="MCH4284549.1"/>
    </source>
</evidence>
<keyword evidence="2" id="KW-0479">Metal-binding</keyword>
<evidence type="ECO:0000256" key="3">
    <source>
        <dbReference type="ARBA" id="ARBA00022759"/>
    </source>
</evidence>
<evidence type="ECO:0000256" key="5">
    <source>
        <dbReference type="ARBA" id="ARBA00022842"/>
    </source>
</evidence>
<reference evidence="7 8" key="1">
    <citation type="submission" date="2022-02" db="EMBL/GenBank/DDBJ databases">
        <title>Genome of Erysipelotrichaceae sp. nov. NSJ-176 isolated from human feces.</title>
        <authorList>
            <person name="Abdugheni R."/>
        </authorList>
    </citation>
    <scope>NUCLEOTIDE SEQUENCE [LARGE SCALE GENOMIC DNA]</scope>
    <source>
        <strain evidence="7 8">NSJ-176</strain>
    </source>
</reference>
<dbReference type="Gene3D" id="3.30.70.240">
    <property type="match status" value="1"/>
</dbReference>
<keyword evidence="3 7" id="KW-0255">Endonuclease</keyword>
<evidence type="ECO:0000256" key="4">
    <source>
        <dbReference type="ARBA" id="ARBA00022801"/>
    </source>
</evidence>
<organism evidence="7 8">
    <name type="scientific">Amedibacillus hominis</name>
    <dbReference type="NCBI Taxonomy" id="2897776"/>
    <lineage>
        <taxon>Bacteria</taxon>
        <taxon>Bacillati</taxon>
        <taxon>Bacillota</taxon>
        <taxon>Erysipelotrichia</taxon>
        <taxon>Erysipelotrichales</taxon>
        <taxon>Erysipelotrichaceae</taxon>
        <taxon>Amedibacillus</taxon>
    </lineage>
</organism>
<accession>A0ABS9R6Y4</accession>
<evidence type="ECO:0000256" key="1">
    <source>
        <dbReference type="ARBA" id="ARBA00022722"/>
    </source>
</evidence>
<dbReference type="SUPFAM" id="SSF143430">
    <property type="entry name" value="TTP0101/SSO1404-like"/>
    <property type="match status" value="1"/>
</dbReference>